<evidence type="ECO:0000313" key="9">
    <source>
        <dbReference type="Proteomes" id="UP000682134"/>
    </source>
</evidence>
<feature type="transmembrane region" description="Helical" evidence="7">
    <location>
        <begin position="103"/>
        <end position="125"/>
    </location>
</feature>
<organism evidence="8 9">
    <name type="scientific">Gottfriedia endophytica</name>
    <dbReference type="NCBI Taxonomy" id="2820819"/>
    <lineage>
        <taxon>Bacteria</taxon>
        <taxon>Bacillati</taxon>
        <taxon>Bacillota</taxon>
        <taxon>Bacilli</taxon>
        <taxon>Bacillales</taxon>
        <taxon>Bacillaceae</taxon>
        <taxon>Gottfriedia</taxon>
    </lineage>
</organism>
<sequence>MFLYAYMIVASVDFGAGFYAFYASTNIGERKLTELINQHLSSIWEIATVFFIFFFVGIVGIFPRVAYYYGVPLLVPGSIAMILVAIRGSFYTFHQYGSKRSKLFMFVYGATSLLIPVSLSTVLTISEGGFILEKGTDIHFQPFKLLTNVYSISVMFLAICSVLFISAIFLLYYARAINDSSSEIKLRKYYLFWSVPTIFSSVFVFGAMKLHNKAHFEHMYSYWLLFLLSFVFFILATTLVYRKKYYGLALSSVLLQYLFAFFGYGLSHMPYFLYPYLRIENSYTKSGLATVLVFIFFIAVVAFVTVFLIYFLKKPTLYLSQDRENKNSVEVNRDDNSENQ</sequence>
<feature type="transmembrane region" description="Helical" evidence="7">
    <location>
        <begin position="287"/>
        <end position="312"/>
    </location>
</feature>
<keyword evidence="9" id="KW-1185">Reference proteome</keyword>
<dbReference type="Pfam" id="PF02322">
    <property type="entry name" value="Cyt_bd_oxida_II"/>
    <property type="match status" value="1"/>
</dbReference>
<feature type="transmembrane region" description="Helical" evidence="7">
    <location>
        <begin position="145"/>
        <end position="173"/>
    </location>
</feature>
<evidence type="ECO:0000256" key="5">
    <source>
        <dbReference type="ARBA" id="ARBA00022989"/>
    </source>
</evidence>
<evidence type="ECO:0000256" key="2">
    <source>
        <dbReference type="ARBA" id="ARBA00007543"/>
    </source>
</evidence>
<feature type="transmembrane region" description="Helical" evidence="7">
    <location>
        <begin position="189"/>
        <end position="208"/>
    </location>
</feature>
<dbReference type="AlphaFoldDB" id="A0A940NM73"/>
<feature type="transmembrane region" description="Helical" evidence="7">
    <location>
        <begin position="68"/>
        <end position="91"/>
    </location>
</feature>
<comment type="subcellular location">
    <subcellularLocation>
        <location evidence="1">Cell membrane</location>
        <topology evidence="1">Multi-pass membrane protein</topology>
    </subcellularLocation>
</comment>
<keyword evidence="4 7" id="KW-0812">Transmembrane</keyword>
<proteinExistence type="inferred from homology"/>
<evidence type="ECO:0000256" key="3">
    <source>
        <dbReference type="ARBA" id="ARBA00022475"/>
    </source>
</evidence>
<evidence type="ECO:0000313" key="8">
    <source>
        <dbReference type="EMBL" id="MBP0724739.1"/>
    </source>
</evidence>
<name>A0A940NM73_9BACI</name>
<feature type="transmembrane region" description="Helical" evidence="7">
    <location>
        <begin position="6"/>
        <end position="22"/>
    </location>
</feature>
<evidence type="ECO:0000256" key="7">
    <source>
        <dbReference type="SAM" id="Phobius"/>
    </source>
</evidence>
<feature type="transmembrane region" description="Helical" evidence="7">
    <location>
        <begin position="43"/>
        <end position="62"/>
    </location>
</feature>
<keyword evidence="8" id="KW-0560">Oxidoreductase</keyword>
<dbReference type="GO" id="GO:0016491">
    <property type="term" value="F:oxidoreductase activity"/>
    <property type="evidence" value="ECO:0007669"/>
    <property type="project" value="UniProtKB-KW"/>
</dbReference>
<feature type="transmembrane region" description="Helical" evidence="7">
    <location>
        <begin position="220"/>
        <end position="241"/>
    </location>
</feature>
<gene>
    <name evidence="8" type="ORF">J5Y03_05995</name>
</gene>
<reference evidence="8" key="1">
    <citation type="submission" date="2021-04" db="EMBL/GenBank/DDBJ databases">
        <title>Genome seq and assembly of Bacillus sp.</title>
        <authorList>
            <person name="Chhetri G."/>
        </authorList>
    </citation>
    <scope>NUCLEOTIDE SEQUENCE</scope>
    <source>
        <strain evidence="8">RG28</strain>
    </source>
</reference>
<feature type="transmembrane region" description="Helical" evidence="7">
    <location>
        <begin position="248"/>
        <end position="267"/>
    </location>
</feature>
<keyword evidence="3" id="KW-1003">Cell membrane</keyword>
<accession>A0A940NM73</accession>
<evidence type="ECO:0000256" key="6">
    <source>
        <dbReference type="ARBA" id="ARBA00023136"/>
    </source>
</evidence>
<dbReference type="GO" id="GO:0005886">
    <property type="term" value="C:plasma membrane"/>
    <property type="evidence" value="ECO:0007669"/>
    <property type="project" value="UniProtKB-SubCell"/>
</dbReference>
<dbReference type="EMBL" id="JAGIYQ010000003">
    <property type="protein sequence ID" value="MBP0724739.1"/>
    <property type="molecule type" value="Genomic_DNA"/>
</dbReference>
<comment type="similarity">
    <text evidence="2">Belongs to the cytochrome ubiquinol oxidase subunit 2 family.</text>
</comment>
<evidence type="ECO:0000256" key="1">
    <source>
        <dbReference type="ARBA" id="ARBA00004651"/>
    </source>
</evidence>
<dbReference type="InterPro" id="IPR003317">
    <property type="entry name" value="Cyt-d_oxidase_su2"/>
</dbReference>
<keyword evidence="6 7" id="KW-0472">Membrane</keyword>
<evidence type="ECO:0000256" key="4">
    <source>
        <dbReference type="ARBA" id="ARBA00022692"/>
    </source>
</evidence>
<keyword evidence="5 7" id="KW-1133">Transmembrane helix</keyword>
<comment type="caution">
    <text evidence="8">The sequence shown here is derived from an EMBL/GenBank/DDBJ whole genome shotgun (WGS) entry which is preliminary data.</text>
</comment>
<protein>
    <submittedName>
        <fullName evidence="8">Cytochrome d ubiquinol oxidase subunit II</fullName>
        <ecNumber evidence="8">1.10.3.-</ecNumber>
    </submittedName>
</protein>
<dbReference type="EC" id="1.10.3.-" evidence="8"/>
<dbReference type="Proteomes" id="UP000682134">
    <property type="component" value="Unassembled WGS sequence"/>
</dbReference>